<dbReference type="EMBL" id="MWQA01000008">
    <property type="protein sequence ID" value="ORB98841.1"/>
    <property type="molecule type" value="Genomic_DNA"/>
</dbReference>
<dbReference type="PROSITE" id="PS50883">
    <property type="entry name" value="EAL"/>
    <property type="match status" value="1"/>
</dbReference>
<evidence type="ECO:0000259" key="2">
    <source>
        <dbReference type="PROSITE" id="PS50887"/>
    </source>
</evidence>
<dbReference type="CDD" id="cd01948">
    <property type="entry name" value="EAL"/>
    <property type="match status" value="1"/>
</dbReference>
<dbReference type="Gene3D" id="3.30.450.40">
    <property type="match status" value="1"/>
</dbReference>
<feature type="domain" description="GGDEF" evidence="2">
    <location>
        <begin position="217"/>
        <end position="350"/>
    </location>
</feature>
<dbReference type="AlphaFoldDB" id="A0A8E2ILP6"/>
<dbReference type="InterPro" id="IPR043128">
    <property type="entry name" value="Rev_trsase/Diguanyl_cyclase"/>
</dbReference>
<dbReference type="SUPFAM" id="SSF55073">
    <property type="entry name" value="Nucleotide cyclase"/>
    <property type="match status" value="1"/>
</dbReference>
<dbReference type="InterPro" id="IPR029787">
    <property type="entry name" value="Nucleotide_cyclase"/>
</dbReference>
<dbReference type="GeneID" id="66601350"/>
<comment type="caution">
    <text evidence="3">The sequence shown here is derived from an EMBL/GenBank/DDBJ whole genome shotgun (WGS) entry which is preliminary data.</text>
</comment>
<dbReference type="InterPro" id="IPR003018">
    <property type="entry name" value="GAF"/>
</dbReference>
<dbReference type="Proteomes" id="UP000271464">
    <property type="component" value="Unassembled WGS sequence"/>
</dbReference>
<evidence type="ECO:0000259" key="1">
    <source>
        <dbReference type="PROSITE" id="PS50883"/>
    </source>
</evidence>
<dbReference type="PROSITE" id="PS50887">
    <property type="entry name" value="GGDEF"/>
    <property type="match status" value="1"/>
</dbReference>
<dbReference type="Proteomes" id="UP000192335">
    <property type="component" value="Unassembled WGS sequence"/>
</dbReference>
<organism evidence="3 5">
    <name type="scientific">Mycobacterium persicum</name>
    <dbReference type="NCBI Taxonomy" id="1487726"/>
    <lineage>
        <taxon>Bacteria</taxon>
        <taxon>Bacillati</taxon>
        <taxon>Actinomycetota</taxon>
        <taxon>Actinomycetes</taxon>
        <taxon>Mycobacteriales</taxon>
        <taxon>Mycobacteriaceae</taxon>
        <taxon>Mycobacterium</taxon>
    </lineage>
</organism>
<feature type="domain" description="EAL" evidence="1">
    <location>
        <begin position="355"/>
        <end position="613"/>
    </location>
</feature>
<evidence type="ECO:0000313" key="3">
    <source>
        <dbReference type="EMBL" id="ORB98841.1"/>
    </source>
</evidence>
<dbReference type="InterPro" id="IPR000160">
    <property type="entry name" value="GGDEF_dom"/>
</dbReference>
<gene>
    <name evidence="3" type="ORF">B4U45_28405</name>
    <name evidence="4" type="ORF">LAUMK4_05725</name>
</gene>
<dbReference type="PANTHER" id="PTHR44757:SF2">
    <property type="entry name" value="BIOFILM ARCHITECTURE MAINTENANCE PROTEIN MBAA"/>
    <property type="match status" value="1"/>
</dbReference>
<dbReference type="SMART" id="SM00267">
    <property type="entry name" value="GGDEF"/>
    <property type="match status" value="1"/>
</dbReference>
<dbReference type="Pfam" id="PF00563">
    <property type="entry name" value="EAL"/>
    <property type="match status" value="1"/>
</dbReference>
<evidence type="ECO:0000313" key="5">
    <source>
        <dbReference type="Proteomes" id="UP000192335"/>
    </source>
</evidence>
<dbReference type="Gene3D" id="3.30.70.270">
    <property type="match status" value="1"/>
</dbReference>
<sequence>MSRSLDELVTAVASELMVATVTTADLISKRVLADLVNHFGVDAGFLRHNDHNIRATRLVAEWPQRDYVPDPDPIGVVYFDDADPIFALCEHAKDPLVLHPERANVDYQRRIQQGTAVPAVSLACVPLLSGEVTTGVLGFVKYGDRRWHADELYALQAIATLFAQLQARLIAEERLQARIVAEEQLRYLADHDDLTGLLNRRALTAHLNNRLASGQPGPVSLLFLDLDRLKLVNDYLGHAAGDQLIKVLAHRLREATQDSACVGRFGGDEFVVVPAEPMSIDAAELFAHRLQTQLKKQVVIDGEALTRTVSIGVASGLPGHDTASELLRRADQSALSAKSVGGGKVVVLNHEVRTQHALQTDVELHLAGMIDTDLVLHYLPEIDMRNGKILGAEALVRWQHPTRGLLLPDSFIKVAESINLAGKLGRMVMRLACAEFRRWRSAGLGVDALLRINVSPVQLVAGGFVDTVASTLDQFNLDANLICLEITESAVVQDLEATRKTLCGLKEIGVHLAIDDFGTGYSVLTHLKSLPVDTIKIDKGFVAELGSNRSDLVIVRAIMALAKEFGLEVVAEGVETASAAEILLDLGCHRAQGFLFSRPVDGATMESLLAEGIAPKRLPLVTTATSNRDELGQSQTQDPNAEQPQAGSYTIGVLGRSHMAASCVQKV</sequence>
<dbReference type="RefSeq" id="WP_082275698.1">
    <property type="nucleotide sequence ID" value="NZ_CADEAW010000151.1"/>
</dbReference>
<dbReference type="InterPro" id="IPR035919">
    <property type="entry name" value="EAL_sf"/>
</dbReference>
<evidence type="ECO:0000313" key="6">
    <source>
        <dbReference type="Proteomes" id="UP000271464"/>
    </source>
</evidence>
<dbReference type="EMBL" id="UPHM01000153">
    <property type="protein sequence ID" value="VBA32338.1"/>
    <property type="molecule type" value="Genomic_DNA"/>
</dbReference>
<dbReference type="InterPro" id="IPR001633">
    <property type="entry name" value="EAL_dom"/>
</dbReference>
<dbReference type="PANTHER" id="PTHR44757">
    <property type="entry name" value="DIGUANYLATE CYCLASE DGCP"/>
    <property type="match status" value="1"/>
</dbReference>
<dbReference type="InterPro" id="IPR029016">
    <property type="entry name" value="GAF-like_dom_sf"/>
</dbReference>
<proteinExistence type="predicted"/>
<dbReference type="SMART" id="SM00065">
    <property type="entry name" value="GAF"/>
    <property type="match status" value="1"/>
</dbReference>
<dbReference type="Pfam" id="PF01590">
    <property type="entry name" value="GAF"/>
    <property type="match status" value="1"/>
</dbReference>
<name>A0A8E2ILP6_9MYCO</name>
<reference evidence="3 5" key="1">
    <citation type="submission" date="2017-02" db="EMBL/GenBank/DDBJ databases">
        <title>Mycobacterium kansasii genomes.</title>
        <authorList>
            <person name="Borowka P."/>
            <person name="Strapagiel D."/>
            <person name="Marciniak B."/>
            <person name="Lach J."/>
            <person name="Bakula Z."/>
            <person name="Van Ingen J."/>
            <person name="Safianowska A."/>
            <person name="Brzostek A."/>
            <person name="Dziadek J."/>
            <person name="Jagielski T."/>
        </authorList>
    </citation>
    <scope>NUCLEOTIDE SEQUENCE [LARGE SCALE GENOMIC DNA]</scope>
    <source>
        <strain evidence="3 5">12MK</strain>
    </source>
</reference>
<dbReference type="SUPFAM" id="SSF55781">
    <property type="entry name" value="GAF domain-like"/>
    <property type="match status" value="1"/>
</dbReference>
<accession>A0A8E2ILP6</accession>
<protein>
    <submittedName>
        <fullName evidence="4">Signaling protein</fullName>
    </submittedName>
</protein>
<dbReference type="CDD" id="cd01949">
    <property type="entry name" value="GGDEF"/>
    <property type="match status" value="1"/>
</dbReference>
<evidence type="ECO:0000313" key="4">
    <source>
        <dbReference type="EMBL" id="VBA32338.1"/>
    </source>
</evidence>
<dbReference type="InterPro" id="IPR052155">
    <property type="entry name" value="Biofilm_reg_signaling"/>
</dbReference>
<dbReference type="SMART" id="SM00052">
    <property type="entry name" value="EAL"/>
    <property type="match status" value="1"/>
</dbReference>
<dbReference type="Pfam" id="PF00990">
    <property type="entry name" value="GGDEF"/>
    <property type="match status" value="1"/>
</dbReference>
<reference evidence="4 6" key="2">
    <citation type="submission" date="2018-09" db="EMBL/GenBank/DDBJ databases">
        <authorList>
            <person name="Tagini F."/>
        </authorList>
    </citation>
    <scope>NUCLEOTIDE SEQUENCE [LARGE SCALE GENOMIC DNA]</scope>
    <source>
        <strain evidence="4 6">MK4</strain>
    </source>
</reference>
<dbReference type="OrthoDB" id="23692at2"/>
<dbReference type="SUPFAM" id="SSF141868">
    <property type="entry name" value="EAL domain-like"/>
    <property type="match status" value="1"/>
</dbReference>
<dbReference type="Gene3D" id="3.20.20.450">
    <property type="entry name" value="EAL domain"/>
    <property type="match status" value="1"/>
</dbReference>
<keyword evidence="6" id="KW-1185">Reference proteome</keyword>
<dbReference type="NCBIfam" id="TIGR00254">
    <property type="entry name" value="GGDEF"/>
    <property type="match status" value="1"/>
</dbReference>